<dbReference type="Pfam" id="PF00394">
    <property type="entry name" value="Cu-oxidase"/>
    <property type="match status" value="1"/>
</dbReference>
<evidence type="ECO:0000259" key="6">
    <source>
        <dbReference type="Pfam" id="PF07731"/>
    </source>
</evidence>
<evidence type="ECO:0000256" key="1">
    <source>
        <dbReference type="ARBA" id="ARBA00010609"/>
    </source>
</evidence>
<gene>
    <name evidence="8" type="ORF">VTJ83DRAFT_7194</name>
</gene>
<dbReference type="PANTHER" id="PTHR11709:SF361">
    <property type="entry name" value="IRON TRANSPORT MULTICOPPER OXIDASE FET3"/>
    <property type="match status" value="1"/>
</dbReference>
<dbReference type="EMBL" id="JAZGUE010000007">
    <property type="protein sequence ID" value="KAL2264684.1"/>
    <property type="molecule type" value="Genomic_DNA"/>
</dbReference>
<dbReference type="GeneID" id="98128633"/>
<dbReference type="PROSITE" id="PS00079">
    <property type="entry name" value="MULTICOPPER_OXIDASE1"/>
    <property type="match status" value="2"/>
</dbReference>
<keyword evidence="2" id="KW-0479">Metal-binding</keyword>
<dbReference type="CDD" id="cd13899">
    <property type="entry name" value="CuRO_3_Fet3p"/>
    <property type="match status" value="1"/>
</dbReference>
<evidence type="ECO:0000313" key="8">
    <source>
        <dbReference type="EMBL" id="KAL2264684.1"/>
    </source>
</evidence>
<dbReference type="PROSITE" id="PS00080">
    <property type="entry name" value="MULTICOPPER_OXIDASE2"/>
    <property type="match status" value="1"/>
</dbReference>
<evidence type="ECO:0000259" key="7">
    <source>
        <dbReference type="Pfam" id="PF07732"/>
    </source>
</evidence>
<dbReference type="InterPro" id="IPR045087">
    <property type="entry name" value="Cu-oxidase_fam"/>
</dbReference>
<evidence type="ECO:0000259" key="5">
    <source>
        <dbReference type="Pfam" id="PF00394"/>
    </source>
</evidence>
<dbReference type="Pfam" id="PF07731">
    <property type="entry name" value="Cu-oxidase_2"/>
    <property type="match status" value="1"/>
</dbReference>
<comment type="caution">
    <text evidence="8">The sequence shown here is derived from an EMBL/GenBank/DDBJ whole genome shotgun (WGS) entry which is preliminary data.</text>
</comment>
<dbReference type="InterPro" id="IPR008972">
    <property type="entry name" value="Cupredoxin"/>
</dbReference>
<keyword evidence="9" id="KW-1185">Reference proteome</keyword>
<dbReference type="InterPro" id="IPR011707">
    <property type="entry name" value="Cu-oxidase-like_N"/>
</dbReference>
<feature type="domain" description="Plastocyanin-like" evidence="7">
    <location>
        <begin position="100"/>
        <end position="215"/>
    </location>
</feature>
<dbReference type="Proteomes" id="UP001600064">
    <property type="component" value="Unassembled WGS sequence"/>
</dbReference>
<dbReference type="InterPro" id="IPR002355">
    <property type="entry name" value="Cu_oxidase_Cu_BS"/>
</dbReference>
<dbReference type="Gene3D" id="2.60.40.420">
    <property type="entry name" value="Cupredoxins - blue copper proteins"/>
    <property type="match status" value="3"/>
</dbReference>
<dbReference type="SUPFAM" id="SSF49503">
    <property type="entry name" value="Cupredoxins"/>
    <property type="match status" value="3"/>
</dbReference>
<dbReference type="Pfam" id="PF07732">
    <property type="entry name" value="Cu-oxidase_3"/>
    <property type="match status" value="1"/>
</dbReference>
<evidence type="ECO:0000256" key="3">
    <source>
        <dbReference type="ARBA" id="ARBA00023002"/>
    </source>
</evidence>
<name>A0ABR4D2S5_9PEZI</name>
<sequence length="600" mass="68913">MTHHPDKPQSRPVPKVTHGPLELWPQVQLLAITWLMRVILFLRIGSWREELLAWFEPLLRWSRFVFRHEIHARQLRPLLLILVVWMGGASADTITYDWNITWVWASPDGFGREVVGINNQWPCPMIEATVGDTVVINLYNQLGNQTCGLHFHGISQVNTPWMDGPSAVTQCGVPPDTSLKYQFTVDRPGTYWYHSHAPGQYPDGLRGPIVIHDPNDPYSGQYDEDHVLAVSDWLTLLQSKTYRIRWINYAAFSAAMLHFDSHTMSVIMVDGQYVKRQDAYQLRLAPAQRYDFLLTGSANDSGNYPYLMSLDLNQDWTNTTQEQRWDLNYTGYLVLNESESLSKQDIVHHWQPRDEVDFEPYDDEGIWDPYDQLITLNFTFCFDENGYPRACFNNLTYIGQLVPTLYSAATTGTDNSNPVVYGQVNPFIVNHNAIVQIVINNFDTSAHPFHLHGHHFQVVYRAPSEAGVWPGRDENYTQVPLRRDTVTVQPNSYVVLRFKADNPGVWLFHCHIEWHVEMGLTATIIEAPDVLRGMTFPDDHIAVCNKSGIPTEGNAAGNTVNYTDTTGMQTVPDEEYTGAQYITKRRKRWLHHRMGKFLFT</sequence>
<dbReference type="InterPro" id="IPR001117">
    <property type="entry name" value="Cu-oxidase_2nd"/>
</dbReference>
<dbReference type="PANTHER" id="PTHR11709">
    <property type="entry name" value="MULTI-COPPER OXIDASE"/>
    <property type="match status" value="1"/>
</dbReference>
<reference evidence="8 9" key="1">
    <citation type="journal article" date="2024" name="Commun. Biol.">
        <title>Comparative genomic analysis of thermophilic fungi reveals convergent evolutionary adaptations and gene losses.</title>
        <authorList>
            <person name="Steindorff A.S."/>
            <person name="Aguilar-Pontes M.V."/>
            <person name="Robinson A.J."/>
            <person name="Andreopoulos B."/>
            <person name="LaButti K."/>
            <person name="Kuo A."/>
            <person name="Mondo S."/>
            <person name="Riley R."/>
            <person name="Otillar R."/>
            <person name="Haridas S."/>
            <person name="Lipzen A."/>
            <person name="Grimwood J."/>
            <person name="Schmutz J."/>
            <person name="Clum A."/>
            <person name="Reid I.D."/>
            <person name="Moisan M.C."/>
            <person name="Butler G."/>
            <person name="Nguyen T.T.M."/>
            <person name="Dewar K."/>
            <person name="Conant G."/>
            <person name="Drula E."/>
            <person name="Henrissat B."/>
            <person name="Hansel C."/>
            <person name="Singer S."/>
            <person name="Hutchinson M.I."/>
            <person name="de Vries R.P."/>
            <person name="Natvig D.O."/>
            <person name="Powell A.J."/>
            <person name="Tsang A."/>
            <person name="Grigoriev I.V."/>
        </authorList>
    </citation>
    <scope>NUCLEOTIDE SEQUENCE [LARGE SCALE GENOMIC DNA]</scope>
    <source>
        <strain evidence="8 9">ATCC 22073</strain>
    </source>
</reference>
<dbReference type="InterPro" id="IPR011706">
    <property type="entry name" value="Cu-oxidase_C"/>
</dbReference>
<protein>
    <submittedName>
        <fullName evidence="8">Uncharacterized protein</fullName>
    </submittedName>
</protein>
<keyword evidence="3" id="KW-0560">Oxidoreductase</keyword>
<comment type="similarity">
    <text evidence="1">Belongs to the multicopper oxidase family.</text>
</comment>
<feature type="domain" description="Plastocyanin-like" evidence="6">
    <location>
        <begin position="403"/>
        <end position="529"/>
    </location>
</feature>
<accession>A0ABR4D2S5</accession>
<evidence type="ECO:0000256" key="2">
    <source>
        <dbReference type="ARBA" id="ARBA00022723"/>
    </source>
</evidence>
<evidence type="ECO:0000256" key="4">
    <source>
        <dbReference type="ARBA" id="ARBA00023008"/>
    </source>
</evidence>
<evidence type="ECO:0000313" key="9">
    <source>
        <dbReference type="Proteomes" id="UP001600064"/>
    </source>
</evidence>
<feature type="domain" description="Plastocyanin-like" evidence="5">
    <location>
        <begin position="234"/>
        <end position="320"/>
    </location>
</feature>
<dbReference type="RefSeq" id="XP_070863411.1">
    <property type="nucleotide sequence ID" value="XM_071013989.1"/>
</dbReference>
<dbReference type="InterPro" id="IPR033138">
    <property type="entry name" value="Cu_oxidase_CS"/>
</dbReference>
<keyword evidence="4" id="KW-0186">Copper</keyword>
<organism evidence="8 9">
    <name type="scientific">Remersonia thermophila</name>
    <dbReference type="NCBI Taxonomy" id="72144"/>
    <lineage>
        <taxon>Eukaryota</taxon>
        <taxon>Fungi</taxon>
        <taxon>Dikarya</taxon>
        <taxon>Ascomycota</taxon>
        <taxon>Pezizomycotina</taxon>
        <taxon>Sordariomycetes</taxon>
        <taxon>Sordariomycetidae</taxon>
        <taxon>Sordariales</taxon>
        <taxon>Sordariales incertae sedis</taxon>
        <taxon>Remersonia</taxon>
    </lineage>
</organism>
<proteinExistence type="inferred from homology"/>